<dbReference type="PROSITE" id="PS00455">
    <property type="entry name" value="AMP_BINDING"/>
    <property type="match status" value="1"/>
</dbReference>
<proteinExistence type="inferred from homology"/>
<evidence type="ECO:0000256" key="1">
    <source>
        <dbReference type="ARBA" id="ARBA00006432"/>
    </source>
</evidence>
<gene>
    <name evidence="7" type="ORF">PXH69_16575</name>
</gene>
<reference evidence="7" key="1">
    <citation type="submission" date="2023-02" db="EMBL/GenBank/DDBJ databases">
        <title>A novel hydrolase synthesized by Rhodococcus erythropolis HQ is responsible for the detoxification of Zearalenone.</title>
        <authorList>
            <person name="Hu J."/>
            <person name="Xu J."/>
        </authorList>
    </citation>
    <scope>NUCLEOTIDE SEQUENCE</scope>
    <source>
        <strain evidence="7">HQ</strain>
    </source>
</reference>
<evidence type="ECO:0000256" key="2">
    <source>
        <dbReference type="ARBA" id="ARBA00022598"/>
    </source>
</evidence>
<dbReference type="Proteomes" id="UP001217325">
    <property type="component" value="Unassembled WGS sequence"/>
</dbReference>
<keyword evidence="2" id="KW-0436">Ligase</keyword>
<dbReference type="Pfam" id="PF00501">
    <property type="entry name" value="AMP-binding"/>
    <property type="match status" value="1"/>
</dbReference>
<dbReference type="EMBL" id="JARDXE010000010">
    <property type="protein sequence ID" value="MDE8646581.1"/>
    <property type="molecule type" value="Genomic_DNA"/>
</dbReference>
<protein>
    <submittedName>
        <fullName evidence="7">AMP-binding protein</fullName>
    </submittedName>
</protein>
<evidence type="ECO:0000256" key="3">
    <source>
        <dbReference type="ARBA" id="ARBA00022741"/>
    </source>
</evidence>
<dbReference type="PANTHER" id="PTHR43605:SF10">
    <property type="entry name" value="ACYL-COA SYNTHETASE MEDIUM CHAIN FAMILY MEMBER 3"/>
    <property type="match status" value="1"/>
</dbReference>
<comment type="similarity">
    <text evidence="1">Belongs to the ATP-dependent AMP-binding enzyme family.</text>
</comment>
<evidence type="ECO:0000313" key="7">
    <source>
        <dbReference type="EMBL" id="MDE8646581.1"/>
    </source>
</evidence>
<dbReference type="PANTHER" id="PTHR43605">
    <property type="entry name" value="ACYL-COENZYME A SYNTHETASE"/>
    <property type="match status" value="1"/>
</dbReference>
<evidence type="ECO:0000259" key="6">
    <source>
        <dbReference type="Pfam" id="PF13193"/>
    </source>
</evidence>
<evidence type="ECO:0000313" key="8">
    <source>
        <dbReference type="Proteomes" id="UP001217325"/>
    </source>
</evidence>
<feature type="domain" description="AMP-binding enzyme C-terminal" evidence="6">
    <location>
        <begin position="456"/>
        <end position="534"/>
    </location>
</feature>
<dbReference type="AlphaFoldDB" id="A0AAW6LMJ7"/>
<dbReference type="GO" id="GO:0006637">
    <property type="term" value="P:acyl-CoA metabolic process"/>
    <property type="evidence" value="ECO:0007669"/>
    <property type="project" value="TreeGrafter"/>
</dbReference>
<sequence length="551" mass="59412">MSSRRHMSWWQDLEAEHFEWAVPEHFNIAHACVDVQNPDDLALVVDTGGHWARYTFGEVATMSRKFATVLADLGLVSGDRVGVMVPQGIEVLATHLGAFRSGMVTVPLSVKFGSDALVHRMRDSGAKVLVVEKDCYERVADGIGEIPGLEAVIVVGRLDRLSDSTPVQILDFHSLVDDAAESSELVATGPDSHAIIIYTSGTTGNPKGALHGHRILLAHMPGMRTAFDNAPQLGDVFWTPADWAWIGGLFDVLFPALALGCPVVATPDKFTPSRAVEILSRHKVTGAFIPPTALKQMRSIGVDKNAARGIQLRALGTGGEAFGDALQAWVASTLGVAVNEFYGQTEMNLTIGTSRSKWSPASGSMGRAFPGFEVTLLDPLGEPVEIGEVGEICVKAGNPGQFLGYWNQPSKTDEKVYDGWIHTGDLGRTDDAGNFWYQGRADDVISSAGYRIGPGEIEECLLSHDEVAMAGVIGVPDPLRGEAVHAFVVLSEGSNSSEELRQELQTHVKSRLAFYQYPREITFIDSLPLTTTGKILRRELRALATSANGLG</sequence>
<dbReference type="InterPro" id="IPR042099">
    <property type="entry name" value="ANL_N_sf"/>
</dbReference>
<dbReference type="GO" id="GO:0016405">
    <property type="term" value="F:CoA-ligase activity"/>
    <property type="evidence" value="ECO:0007669"/>
    <property type="project" value="UniProtKB-ARBA"/>
</dbReference>
<dbReference type="SUPFAM" id="SSF56801">
    <property type="entry name" value="Acetyl-CoA synthetase-like"/>
    <property type="match status" value="1"/>
</dbReference>
<comment type="caution">
    <text evidence="7">The sequence shown here is derived from an EMBL/GenBank/DDBJ whole genome shotgun (WGS) entry which is preliminary data.</text>
</comment>
<name>A0AAW6LMJ7_RHOSG</name>
<dbReference type="InterPro" id="IPR020845">
    <property type="entry name" value="AMP-binding_CS"/>
</dbReference>
<dbReference type="GO" id="GO:0006633">
    <property type="term" value="P:fatty acid biosynthetic process"/>
    <property type="evidence" value="ECO:0007669"/>
    <property type="project" value="TreeGrafter"/>
</dbReference>
<accession>A0AAW6LMJ7</accession>
<dbReference type="InterPro" id="IPR025110">
    <property type="entry name" value="AMP-bd_C"/>
</dbReference>
<organism evidence="7 8">
    <name type="scientific">Rhodococcus qingshengii</name>
    <dbReference type="NCBI Taxonomy" id="334542"/>
    <lineage>
        <taxon>Bacteria</taxon>
        <taxon>Bacillati</taxon>
        <taxon>Actinomycetota</taxon>
        <taxon>Actinomycetes</taxon>
        <taxon>Mycobacteriales</taxon>
        <taxon>Nocardiaceae</taxon>
        <taxon>Rhodococcus</taxon>
        <taxon>Rhodococcus erythropolis group</taxon>
    </lineage>
</organism>
<keyword evidence="4" id="KW-0067">ATP-binding</keyword>
<evidence type="ECO:0000256" key="4">
    <source>
        <dbReference type="ARBA" id="ARBA00022840"/>
    </source>
</evidence>
<dbReference type="InterPro" id="IPR000873">
    <property type="entry name" value="AMP-dep_synth/lig_dom"/>
</dbReference>
<feature type="domain" description="AMP-dependent synthetase/ligase" evidence="5">
    <location>
        <begin position="36"/>
        <end position="406"/>
    </location>
</feature>
<dbReference type="GO" id="GO:0005524">
    <property type="term" value="F:ATP binding"/>
    <property type="evidence" value="ECO:0007669"/>
    <property type="project" value="UniProtKB-KW"/>
</dbReference>
<dbReference type="InterPro" id="IPR051087">
    <property type="entry name" value="Mitochondrial_ACSM"/>
</dbReference>
<dbReference type="Gene3D" id="3.40.50.12780">
    <property type="entry name" value="N-terminal domain of ligase-like"/>
    <property type="match status" value="1"/>
</dbReference>
<dbReference type="FunFam" id="3.30.300.30:FF:000005">
    <property type="entry name" value="Acyl-coenzyme A synthetase ACSM5, mitochondrial"/>
    <property type="match status" value="1"/>
</dbReference>
<dbReference type="InterPro" id="IPR045851">
    <property type="entry name" value="AMP-bd_C_sf"/>
</dbReference>
<dbReference type="GO" id="GO:0004321">
    <property type="term" value="F:fatty-acyl-CoA synthase activity"/>
    <property type="evidence" value="ECO:0007669"/>
    <property type="project" value="TreeGrafter"/>
</dbReference>
<keyword evidence="3" id="KW-0547">Nucleotide-binding</keyword>
<dbReference type="Pfam" id="PF13193">
    <property type="entry name" value="AMP-binding_C"/>
    <property type="match status" value="1"/>
</dbReference>
<dbReference type="GO" id="GO:0015645">
    <property type="term" value="F:fatty acid ligase activity"/>
    <property type="evidence" value="ECO:0007669"/>
    <property type="project" value="TreeGrafter"/>
</dbReference>
<dbReference type="Gene3D" id="3.30.300.30">
    <property type="match status" value="1"/>
</dbReference>
<evidence type="ECO:0000259" key="5">
    <source>
        <dbReference type="Pfam" id="PF00501"/>
    </source>
</evidence>